<dbReference type="Gene3D" id="3.20.20.210">
    <property type="match status" value="1"/>
</dbReference>
<evidence type="ECO:0000259" key="1">
    <source>
        <dbReference type="Pfam" id="PF01717"/>
    </source>
</evidence>
<keyword evidence="2" id="KW-0808">Transferase</keyword>
<dbReference type="GO" id="GO:0032259">
    <property type="term" value="P:methylation"/>
    <property type="evidence" value="ECO:0007669"/>
    <property type="project" value="UniProtKB-KW"/>
</dbReference>
<accession>A0A9D9DAH6</accession>
<proteinExistence type="predicted"/>
<evidence type="ECO:0000313" key="3">
    <source>
        <dbReference type="Proteomes" id="UP000823631"/>
    </source>
</evidence>
<dbReference type="PANTHER" id="PTHR43844:SF1">
    <property type="entry name" value="METHIONINE SYNTHASE"/>
    <property type="match status" value="1"/>
</dbReference>
<reference evidence="2" key="2">
    <citation type="journal article" date="2021" name="PeerJ">
        <title>Extensive microbial diversity within the chicken gut microbiome revealed by metagenomics and culture.</title>
        <authorList>
            <person name="Gilroy R."/>
            <person name="Ravi A."/>
            <person name="Getino M."/>
            <person name="Pursley I."/>
            <person name="Horton D.L."/>
            <person name="Alikhan N.F."/>
            <person name="Baker D."/>
            <person name="Gharbi K."/>
            <person name="Hall N."/>
            <person name="Watson M."/>
            <person name="Adriaenssens E.M."/>
            <person name="Foster-Nyarko E."/>
            <person name="Jarju S."/>
            <person name="Secka A."/>
            <person name="Antonio M."/>
            <person name="Oren A."/>
            <person name="Chaudhuri R.R."/>
            <person name="La Ragione R."/>
            <person name="Hildebrand F."/>
            <person name="Pallen M.J."/>
        </authorList>
    </citation>
    <scope>NUCLEOTIDE SEQUENCE</scope>
    <source>
        <strain evidence="2">17213</strain>
    </source>
</reference>
<name>A0A9D9DAH6_9GAMM</name>
<dbReference type="EC" id="2.1.1.14" evidence="2"/>
<sequence length="374" mass="42137">MTIRTTAPFRADIVGSFLRPQQLKQARIFLRQGLINENDLKAVEDMCIRELVAKQIKSGLKVITDGEFRRSWWHFDFMWGLHGVSKAAAPRGYKFHDEDTRAETAKLTGKVSGENHPFVEHFKFVNSLKVDGVQPRQTIPAPAQLLATLLNVRGAVDQPEWAEVYASEDDLIEDIARAYRTVIRDLYNAGCRSLQFDDCTFPVLCDENIVKGRGLNAEALLDKYLTVNNLAIEGRPSDLTLTTHLCRGNYHSTYFASGSYDKVAARLFGEENVDAYYLEFDDERSGGFECLKQVSGDKLVVLGLITSKRPQLENKDAVIARIHEAAKYIDLDRLCLSPQCGFSSTEEGNKLTDDDQWKKIALIQDIAHAVWGED</sequence>
<dbReference type="Pfam" id="PF01717">
    <property type="entry name" value="Meth_synt_2"/>
    <property type="match status" value="1"/>
</dbReference>
<reference evidence="2" key="1">
    <citation type="submission" date="2020-10" db="EMBL/GenBank/DDBJ databases">
        <authorList>
            <person name="Gilroy R."/>
        </authorList>
    </citation>
    <scope>NUCLEOTIDE SEQUENCE</scope>
    <source>
        <strain evidence="2">17213</strain>
    </source>
</reference>
<dbReference type="GO" id="GO:0009086">
    <property type="term" value="P:methionine biosynthetic process"/>
    <property type="evidence" value="ECO:0007669"/>
    <property type="project" value="InterPro"/>
</dbReference>
<dbReference type="GO" id="GO:0003871">
    <property type="term" value="F:5-methyltetrahydropteroyltriglutamate-homocysteine S-methyltransferase activity"/>
    <property type="evidence" value="ECO:0007669"/>
    <property type="project" value="UniProtKB-EC"/>
</dbReference>
<evidence type="ECO:0000313" key="2">
    <source>
        <dbReference type="EMBL" id="MBO8414809.1"/>
    </source>
</evidence>
<organism evidence="2 3">
    <name type="scientific">Candidatus Avisuccinivibrio stercorigallinarum</name>
    <dbReference type="NCBI Taxonomy" id="2840704"/>
    <lineage>
        <taxon>Bacteria</taxon>
        <taxon>Pseudomonadati</taxon>
        <taxon>Pseudomonadota</taxon>
        <taxon>Gammaproteobacteria</taxon>
        <taxon>Aeromonadales</taxon>
        <taxon>Succinivibrionaceae</taxon>
        <taxon>Succinivibrionaceae incertae sedis</taxon>
        <taxon>Candidatus Avisuccinivibrio</taxon>
    </lineage>
</organism>
<dbReference type="EMBL" id="JADINH010000003">
    <property type="protein sequence ID" value="MBO8414809.1"/>
    <property type="molecule type" value="Genomic_DNA"/>
</dbReference>
<dbReference type="GO" id="GO:0008270">
    <property type="term" value="F:zinc ion binding"/>
    <property type="evidence" value="ECO:0007669"/>
    <property type="project" value="InterPro"/>
</dbReference>
<dbReference type="NCBIfam" id="NF005085">
    <property type="entry name" value="PRK06520.1"/>
    <property type="match status" value="1"/>
</dbReference>
<gene>
    <name evidence="2" type="ORF">IAB19_00295</name>
</gene>
<feature type="domain" description="Cobalamin-independent methionine synthase MetE C-terminal/archaeal" evidence="1">
    <location>
        <begin position="13"/>
        <end position="345"/>
    </location>
</feature>
<dbReference type="SUPFAM" id="SSF51726">
    <property type="entry name" value="UROD/MetE-like"/>
    <property type="match status" value="1"/>
</dbReference>
<keyword evidence="2" id="KW-0489">Methyltransferase</keyword>
<dbReference type="CDD" id="cd03311">
    <property type="entry name" value="CIMS_C_terminal_like"/>
    <property type="match status" value="1"/>
</dbReference>
<dbReference type="InterPro" id="IPR038071">
    <property type="entry name" value="UROD/MetE-like_sf"/>
</dbReference>
<dbReference type="InterPro" id="IPR002629">
    <property type="entry name" value="Met_Synth_C/arc"/>
</dbReference>
<protein>
    <submittedName>
        <fullName evidence="2">5-methyltetrahydropteroyltriglutamate--homocysteine S-methyltransferase</fullName>
        <ecNumber evidence="2">2.1.1.14</ecNumber>
    </submittedName>
</protein>
<comment type="caution">
    <text evidence="2">The sequence shown here is derived from an EMBL/GenBank/DDBJ whole genome shotgun (WGS) entry which is preliminary data.</text>
</comment>
<dbReference type="AlphaFoldDB" id="A0A9D9DAH6"/>
<dbReference type="PANTHER" id="PTHR43844">
    <property type="entry name" value="METHIONINE SYNTHASE"/>
    <property type="match status" value="1"/>
</dbReference>
<dbReference type="Proteomes" id="UP000823631">
    <property type="component" value="Unassembled WGS sequence"/>
</dbReference>